<reference evidence="2" key="1">
    <citation type="submission" date="2021-02" db="EMBL/GenBank/DDBJ databases">
        <authorList>
            <person name="Dougan E. K."/>
            <person name="Rhodes N."/>
            <person name="Thang M."/>
            <person name="Chan C."/>
        </authorList>
    </citation>
    <scope>NUCLEOTIDE SEQUENCE</scope>
</reference>
<evidence type="ECO:0000313" key="3">
    <source>
        <dbReference type="Proteomes" id="UP000604046"/>
    </source>
</evidence>
<keyword evidence="3" id="KW-1185">Reference proteome</keyword>
<keyword evidence="1" id="KW-0812">Transmembrane</keyword>
<proteinExistence type="predicted"/>
<keyword evidence="1" id="KW-0472">Membrane</keyword>
<keyword evidence="1" id="KW-1133">Transmembrane helix</keyword>
<protein>
    <submittedName>
        <fullName evidence="2">Uncharacterized protein</fullName>
    </submittedName>
</protein>
<evidence type="ECO:0000313" key="2">
    <source>
        <dbReference type="EMBL" id="CAE7035330.1"/>
    </source>
</evidence>
<gene>
    <name evidence="2" type="ORF">SNAT2548_LOCUS4282</name>
</gene>
<accession>A0A812IK79</accession>
<dbReference type="EMBL" id="CAJNDS010000262">
    <property type="protein sequence ID" value="CAE7035330.1"/>
    <property type="molecule type" value="Genomic_DNA"/>
</dbReference>
<organism evidence="2 3">
    <name type="scientific">Symbiodinium natans</name>
    <dbReference type="NCBI Taxonomy" id="878477"/>
    <lineage>
        <taxon>Eukaryota</taxon>
        <taxon>Sar</taxon>
        <taxon>Alveolata</taxon>
        <taxon>Dinophyceae</taxon>
        <taxon>Suessiales</taxon>
        <taxon>Symbiodiniaceae</taxon>
        <taxon>Symbiodinium</taxon>
    </lineage>
</organism>
<sequence>MRAFLLLWVACVVAEEWLIETLYSDHECKSLVEDDVPAGMLGECSQIYFTKYTKSDVNGTHAVVRDYNFSSSKCESEPLQENRYELNTCTAREDGGASKWTLQTFDAWRVRVYMEPACAGTRTVEGLQPLGFCRRSSTHESSQKLCHGGKLLQYEYKNTANCSGPGEEAGADIFLNGSCFEWSLTSLGNISLRNWGVGGSCPSPTPAPPTPPVTPSSLDSHPLAAVLGCVLLALAAAFLFLLLRRPRGRRALVTQRNQLELEQLQ</sequence>
<name>A0A812IK79_9DINO</name>
<dbReference type="AlphaFoldDB" id="A0A812IK79"/>
<evidence type="ECO:0000256" key="1">
    <source>
        <dbReference type="SAM" id="Phobius"/>
    </source>
</evidence>
<dbReference type="Proteomes" id="UP000604046">
    <property type="component" value="Unassembled WGS sequence"/>
</dbReference>
<comment type="caution">
    <text evidence="2">The sequence shown here is derived from an EMBL/GenBank/DDBJ whole genome shotgun (WGS) entry which is preliminary data.</text>
</comment>
<feature type="transmembrane region" description="Helical" evidence="1">
    <location>
        <begin position="223"/>
        <end position="243"/>
    </location>
</feature>